<keyword evidence="4" id="KW-1185">Reference proteome</keyword>
<evidence type="ECO:0000313" key="3">
    <source>
        <dbReference type="EMBL" id="CAI6358046.1"/>
    </source>
</evidence>
<sequence length="94" mass="10606">MCIRQHVEMDSQKKMYGFINMGAEYAYDNDNIPLAKNALVFLAVGINGYWKMLIAYFLIDGLNGKERAHLLMKAIDLLNETGVKVCSITFDGAR</sequence>
<evidence type="ECO:0000313" key="4">
    <source>
        <dbReference type="Proteomes" id="UP001160148"/>
    </source>
</evidence>
<evidence type="ECO:0000259" key="2">
    <source>
        <dbReference type="Pfam" id="PF21787"/>
    </source>
</evidence>
<keyword evidence="1" id="KW-0472">Membrane</keyword>
<dbReference type="Proteomes" id="UP001160148">
    <property type="component" value="Unassembled WGS sequence"/>
</dbReference>
<accession>A0AAV0WRE6</accession>
<feature type="transmembrane region" description="Helical" evidence="1">
    <location>
        <begin position="38"/>
        <end position="59"/>
    </location>
</feature>
<dbReference type="InterPro" id="IPR048365">
    <property type="entry name" value="TNP-like_RNaseH_N"/>
</dbReference>
<dbReference type="EMBL" id="CARXXK010000002">
    <property type="protein sequence ID" value="CAI6358046.1"/>
    <property type="molecule type" value="Genomic_DNA"/>
</dbReference>
<protein>
    <recommendedName>
        <fullName evidence="2">Transposable element P transposase-like RNase H domain-containing protein</fullName>
    </recommendedName>
</protein>
<keyword evidence="1" id="KW-1133">Transmembrane helix</keyword>
<feature type="domain" description="Transposable element P transposase-like RNase H" evidence="2">
    <location>
        <begin position="1"/>
        <end position="93"/>
    </location>
</feature>
<organism evidence="3 4">
    <name type="scientific">Macrosiphum euphorbiae</name>
    <name type="common">potato aphid</name>
    <dbReference type="NCBI Taxonomy" id="13131"/>
    <lineage>
        <taxon>Eukaryota</taxon>
        <taxon>Metazoa</taxon>
        <taxon>Ecdysozoa</taxon>
        <taxon>Arthropoda</taxon>
        <taxon>Hexapoda</taxon>
        <taxon>Insecta</taxon>
        <taxon>Pterygota</taxon>
        <taxon>Neoptera</taxon>
        <taxon>Paraneoptera</taxon>
        <taxon>Hemiptera</taxon>
        <taxon>Sternorrhyncha</taxon>
        <taxon>Aphidomorpha</taxon>
        <taxon>Aphidoidea</taxon>
        <taxon>Aphididae</taxon>
        <taxon>Macrosiphini</taxon>
        <taxon>Macrosiphum</taxon>
    </lineage>
</organism>
<reference evidence="3 4" key="1">
    <citation type="submission" date="2023-01" db="EMBL/GenBank/DDBJ databases">
        <authorList>
            <person name="Whitehead M."/>
        </authorList>
    </citation>
    <scope>NUCLEOTIDE SEQUENCE [LARGE SCALE GENOMIC DNA]</scope>
</reference>
<keyword evidence="1" id="KW-0812">Transmembrane</keyword>
<gene>
    <name evidence="3" type="ORF">MEUPH1_LOCUS13606</name>
</gene>
<evidence type="ECO:0000256" key="1">
    <source>
        <dbReference type="SAM" id="Phobius"/>
    </source>
</evidence>
<comment type="caution">
    <text evidence="3">The sequence shown here is derived from an EMBL/GenBank/DDBJ whole genome shotgun (WGS) entry which is preliminary data.</text>
</comment>
<dbReference type="AlphaFoldDB" id="A0AAV0WRE6"/>
<proteinExistence type="predicted"/>
<dbReference type="Pfam" id="PF21787">
    <property type="entry name" value="TNP-like_RNaseH_N"/>
    <property type="match status" value="1"/>
</dbReference>
<name>A0AAV0WRE6_9HEMI</name>